<dbReference type="SUPFAM" id="SSF64167">
    <property type="entry name" value="SurE-like"/>
    <property type="match status" value="1"/>
</dbReference>
<dbReference type="Proteomes" id="UP001499951">
    <property type="component" value="Unassembled WGS sequence"/>
</dbReference>
<dbReference type="NCBIfam" id="NF001490">
    <property type="entry name" value="PRK00346.1-4"/>
    <property type="match status" value="1"/>
</dbReference>
<evidence type="ECO:0000259" key="9">
    <source>
        <dbReference type="Pfam" id="PF01975"/>
    </source>
</evidence>
<comment type="function">
    <text evidence="7">Nucleotidase that shows phosphatase activity on nucleoside 5'-monophosphates.</text>
</comment>
<evidence type="ECO:0000256" key="4">
    <source>
        <dbReference type="ARBA" id="ARBA00022723"/>
    </source>
</evidence>
<evidence type="ECO:0000256" key="7">
    <source>
        <dbReference type="HAMAP-Rule" id="MF_00060"/>
    </source>
</evidence>
<dbReference type="InterPro" id="IPR002828">
    <property type="entry name" value="SurE-like_Pase/nucleotidase"/>
</dbReference>
<organism evidence="10 11">
    <name type="scientific">Rhizomicrobium electricum</name>
    <dbReference type="NCBI Taxonomy" id="480070"/>
    <lineage>
        <taxon>Bacteria</taxon>
        <taxon>Pseudomonadati</taxon>
        <taxon>Pseudomonadota</taxon>
        <taxon>Alphaproteobacteria</taxon>
        <taxon>Micropepsales</taxon>
        <taxon>Micropepsaceae</taxon>
        <taxon>Rhizomicrobium</taxon>
    </lineage>
</organism>
<keyword evidence="6 7" id="KW-0378">Hydrolase</keyword>
<evidence type="ECO:0000256" key="1">
    <source>
        <dbReference type="ARBA" id="ARBA00000815"/>
    </source>
</evidence>
<evidence type="ECO:0000256" key="8">
    <source>
        <dbReference type="SAM" id="MobiDB-lite"/>
    </source>
</evidence>
<protein>
    <recommendedName>
        <fullName evidence="7">5'-nucleotidase SurE</fullName>
        <ecNumber evidence="7">3.1.3.5</ecNumber>
    </recommendedName>
    <alternativeName>
        <fullName evidence="7">Nucleoside 5'-monophosphate phosphohydrolase</fullName>
    </alternativeName>
</protein>
<evidence type="ECO:0000256" key="5">
    <source>
        <dbReference type="ARBA" id="ARBA00022741"/>
    </source>
</evidence>
<dbReference type="EMBL" id="BAAADD010000002">
    <property type="protein sequence ID" value="GAA0563271.1"/>
    <property type="molecule type" value="Genomic_DNA"/>
</dbReference>
<feature type="binding site" evidence="7">
    <location>
        <position position="45"/>
    </location>
    <ligand>
        <name>a divalent metal cation</name>
        <dbReference type="ChEBI" id="CHEBI:60240"/>
    </ligand>
</feature>
<comment type="similarity">
    <text evidence="2 7">Belongs to the SurE nucleotidase family.</text>
</comment>
<name>A0ABP3PCE7_9PROT</name>
<feature type="binding site" evidence="7">
    <location>
        <position position="14"/>
    </location>
    <ligand>
        <name>a divalent metal cation</name>
        <dbReference type="ChEBI" id="CHEBI:60240"/>
    </ligand>
</feature>
<gene>
    <name evidence="7 10" type="primary">surE</name>
    <name evidence="10" type="ORF">GCM10008942_09640</name>
</gene>
<keyword evidence="11" id="KW-1185">Reference proteome</keyword>
<evidence type="ECO:0000313" key="10">
    <source>
        <dbReference type="EMBL" id="GAA0563271.1"/>
    </source>
</evidence>
<comment type="cofactor">
    <cofactor evidence="7">
        <name>a divalent metal cation</name>
        <dbReference type="ChEBI" id="CHEBI:60240"/>
    </cofactor>
    <text evidence="7">Binds 1 divalent metal cation per subunit.</text>
</comment>
<comment type="subcellular location">
    <subcellularLocation>
        <location evidence="7">Cytoplasm</location>
    </subcellularLocation>
</comment>
<dbReference type="PANTHER" id="PTHR30457:SF12">
    <property type="entry name" value="5'_3'-NUCLEOTIDASE SURE"/>
    <property type="match status" value="1"/>
</dbReference>
<dbReference type="EC" id="3.1.3.5" evidence="7"/>
<feature type="binding site" evidence="7">
    <location>
        <position position="98"/>
    </location>
    <ligand>
        <name>a divalent metal cation</name>
        <dbReference type="ChEBI" id="CHEBI:60240"/>
    </ligand>
</feature>
<comment type="caution">
    <text evidence="10">The sequence shown here is derived from an EMBL/GenBank/DDBJ whole genome shotgun (WGS) entry which is preliminary data.</text>
</comment>
<dbReference type="Pfam" id="PF01975">
    <property type="entry name" value="SurE"/>
    <property type="match status" value="1"/>
</dbReference>
<dbReference type="NCBIfam" id="TIGR00087">
    <property type="entry name" value="surE"/>
    <property type="match status" value="1"/>
</dbReference>
<evidence type="ECO:0000256" key="3">
    <source>
        <dbReference type="ARBA" id="ARBA00022490"/>
    </source>
</evidence>
<evidence type="ECO:0000313" key="11">
    <source>
        <dbReference type="Proteomes" id="UP001499951"/>
    </source>
</evidence>
<proteinExistence type="inferred from homology"/>
<dbReference type="Gene3D" id="3.40.1210.10">
    <property type="entry name" value="Survival protein SurE-like phosphatase/nucleotidase"/>
    <property type="match status" value="1"/>
</dbReference>
<evidence type="ECO:0000256" key="6">
    <source>
        <dbReference type="ARBA" id="ARBA00022801"/>
    </source>
</evidence>
<keyword evidence="3 7" id="KW-0963">Cytoplasm</keyword>
<dbReference type="InterPro" id="IPR030048">
    <property type="entry name" value="SurE"/>
</dbReference>
<dbReference type="HAMAP" id="MF_00060">
    <property type="entry name" value="SurE"/>
    <property type="match status" value="1"/>
</dbReference>
<evidence type="ECO:0000256" key="2">
    <source>
        <dbReference type="ARBA" id="ARBA00011062"/>
    </source>
</evidence>
<accession>A0ABP3PCE7</accession>
<dbReference type="PANTHER" id="PTHR30457">
    <property type="entry name" value="5'-NUCLEOTIDASE SURE"/>
    <property type="match status" value="1"/>
</dbReference>
<sequence length="283" mass="30666">MADKKLRILVTNDDGIRAPGLKVTEAIARTLTDDVWVVAPESEQSGASHSLTLTLPLRLRAADDRHFAVTGTPTDCVMMASAHLLKDQPPDLILSGVNSGINAADDVTYSGTIAGAMEGCALGIPAIALSQCYNYEDRKQIHWDCAEAHGPAVVKKLIETGWPKDVLMNVNFPDCTPDEVAGIQVVAQGVREWQEISIERRVDMRANPYFWIGFRRERFTAKPGTDLGALASKCIAVTPLQLNLTDWKVLQALKHSVDADFGKPAVPSEDSTGALIPAKERAP</sequence>
<comment type="catalytic activity">
    <reaction evidence="1 7">
        <text>a ribonucleoside 5'-phosphate + H2O = a ribonucleoside + phosphate</text>
        <dbReference type="Rhea" id="RHEA:12484"/>
        <dbReference type="ChEBI" id="CHEBI:15377"/>
        <dbReference type="ChEBI" id="CHEBI:18254"/>
        <dbReference type="ChEBI" id="CHEBI:43474"/>
        <dbReference type="ChEBI" id="CHEBI:58043"/>
        <dbReference type="EC" id="3.1.3.5"/>
    </reaction>
</comment>
<keyword evidence="4 7" id="KW-0479">Metal-binding</keyword>
<dbReference type="InterPro" id="IPR036523">
    <property type="entry name" value="SurE-like_sf"/>
</dbReference>
<keyword evidence="5 7" id="KW-0547">Nucleotide-binding</keyword>
<feature type="region of interest" description="Disordered" evidence="8">
    <location>
        <begin position="261"/>
        <end position="283"/>
    </location>
</feature>
<reference evidence="11" key="1">
    <citation type="journal article" date="2019" name="Int. J. Syst. Evol. Microbiol.">
        <title>The Global Catalogue of Microorganisms (GCM) 10K type strain sequencing project: providing services to taxonomists for standard genome sequencing and annotation.</title>
        <authorList>
            <consortium name="The Broad Institute Genomics Platform"/>
            <consortium name="The Broad Institute Genome Sequencing Center for Infectious Disease"/>
            <person name="Wu L."/>
            <person name="Ma J."/>
        </authorList>
    </citation>
    <scope>NUCLEOTIDE SEQUENCE [LARGE SCALE GENOMIC DNA]</scope>
    <source>
        <strain evidence="11">JCM 15089</strain>
    </source>
</reference>
<feature type="binding site" evidence="7">
    <location>
        <position position="13"/>
    </location>
    <ligand>
        <name>a divalent metal cation</name>
        <dbReference type="ChEBI" id="CHEBI:60240"/>
    </ligand>
</feature>
<feature type="domain" description="Survival protein SurE-like phosphatase/nucleotidase" evidence="9">
    <location>
        <begin position="8"/>
        <end position="195"/>
    </location>
</feature>